<evidence type="ECO:0000256" key="4">
    <source>
        <dbReference type="ARBA" id="ARBA00022723"/>
    </source>
</evidence>
<protein>
    <submittedName>
        <fullName evidence="9">PilT protein domain protein</fullName>
    </submittedName>
</protein>
<keyword evidence="5" id="KW-0378">Hydrolase</keyword>
<feature type="domain" description="PIN" evidence="8">
    <location>
        <begin position="8"/>
        <end position="134"/>
    </location>
</feature>
<evidence type="ECO:0000256" key="5">
    <source>
        <dbReference type="ARBA" id="ARBA00022801"/>
    </source>
</evidence>
<sequence length="140" mass="15392">MIVPAGTVVDTDVFSRVFLNQKSTDSRVLAWREALANRRTLITFQTHAEVLGGARQANWGKPRIAQLIDTLARIPTIHSDGEVVEAYATLSAQCRAVGHPLHTKIHTGDRWIAACVIAKQLDLVSGDAIFRDVPNLVVRN</sequence>
<keyword evidence="3" id="KW-0540">Nuclease</keyword>
<comment type="similarity">
    <text evidence="7">Belongs to the PINc/VapC protein family.</text>
</comment>
<dbReference type="GO" id="GO:0004518">
    <property type="term" value="F:nuclease activity"/>
    <property type="evidence" value="ECO:0007669"/>
    <property type="project" value="UniProtKB-KW"/>
</dbReference>
<dbReference type="InterPro" id="IPR029060">
    <property type="entry name" value="PIN-like_dom_sf"/>
</dbReference>
<dbReference type="InterPro" id="IPR002716">
    <property type="entry name" value="PIN_dom"/>
</dbReference>
<keyword evidence="4" id="KW-0479">Metal-binding</keyword>
<evidence type="ECO:0000313" key="9">
    <source>
        <dbReference type="EMBL" id="ABP44889.1"/>
    </source>
</evidence>
<dbReference type="InterPro" id="IPR050556">
    <property type="entry name" value="Type_II_TA_system_RNase"/>
</dbReference>
<dbReference type="PANTHER" id="PTHR33653">
    <property type="entry name" value="RIBONUCLEASE VAPC2"/>
    <property type="match status" value="1"/>
</dbReference>
<gene>
    <name evidence="9" type="ordered locus">Mflv_2412</name>
</gene>
<reference evidence="9" key="2">
    <citation type="journal article" date="2013" name="PLoS ONE">
        <title>A Gene Expression Study of the Activities of Aromatic Ring-Cleavage Dioxygenases in Mycobacterium gilvum PYR-GCK to Changes in Salinity and pH during Pyrene Degradation.</title>
        <authorList>
            <person name="Badejo A.C."/>
            <person name="Badejo A.O."/>
            <person name="Shin K.H."/>
            <person name="Chai Y.G."/>
        </authorList>
    </citation>
    <scope>NUCLEOTIDE SEQUENCE [LARGE SCALE GENOMIC DNA]</scope>
    <source>
        <strain evidence="9">PYR-GCK</strain>
    </source>
</reference>
<dbReference type="Pfam" id="PF01850">
    <property type="entry name" value="PIN"/>
    <property type="match status" value="1"/>
</dbReference>
<evidence type="ECO:0000256" key="3">
    <source>
        <dbReference type="ARBA" id="ARBA00022722"/>
    </source>
</evidence>
<dbReference type="HOGENOM" id="CLU_1862991_0_0_11"/>
<dbReference type="Gene3D" id="3.40.50.1010">
    <property type="entry name" value="5'-nuclease"/>
    <property type="match status" value="1"/>
</dbReference>
<dbReference type="SUPFAM" id="SSF88723">
    <property type="entry name" value="PIN domain-like"/>
    <property type="match status" value="1"/>
</dbReference>
<reference evidence="9" key="1">
    <citation type="submission" date="2007-04" db="EMBL/GenBank/DDBJ databases">
        <authorList>
            <consortium name="US DOE Joint Genome Institute"/>
            <person name="Copeland A."/>
            <person name="Lucas S."/>
            <person name="Lapidus A."/>
            <person name="Barry K."/>
            <person name="Detter J.C."/>
            <person name="Glavina del Rio T."/>
            <person name="Hammon N."/>
            <person name="Israni S."/>
            <person name="Dalin E."/>
            <person name="Tice H."/>
            <person name="Pitluck S."/>
            <person name="Chain P."/>
            <person name="Malfatti S."/>
            <person name="Shin M."/>
            <person name="Vergez L."/>
            <person name="Schmutz J."/>
            <person name="Larimer F."/>
            <person name="Land M."/>
            <person name="Hauser L."/>
            <person name="Kyrpides N."/>
            <person name="Mikhailova N."/>
            <person name="Miller C."/>
            <person name="Richardson P."/>
        </authorList>
    </citation>
    <scope>NUCLEOTIDE SEQUENCE</scope>
    <source>
        <strain evidence="9">PYR-GCK</strain>
    </source>
</reference>
<evidence type="ECO:0000256" key="2">
    <source>
        <dbReference type="ARBA" id="ARBA00022649"/>
    </source>
</evidence>
<dbReference type="EMBL" id="CP000656">
    <property type="protein sequence ID" value="ABP44889.1"/>
    <property type="molecule type" value="Genomic_DNA"/>
</dbReference>
<organism evidence="9">
    <name type="scientific">Mycolicibacterium gilvum (strain PYR-GCK)</name>
    <name type="common">Mycobacterium gilvum (strain PYR-GCK)</name>
    <dbReference type="NCBI Taxonomy" id="350054"/>
    <lineage>
        <taxon>Bacteria</taxon>
        <taxon>Bacillati</taxon>
        <taxon>Actinomycetota</taxon>
        <taxon>Actinomycetes</taxon>
        <taxon>Mycobacteriales</taxon>
        <taxon>Mycobacteriaceae</taxon>
        <taxon>Mycolicibacterium</taxon>
    </lineage>
</organism>
<name>A4T8A7_MYCGI</name>
<dbReference type="AlphaFoldDB" id="A4T8A7"/>
<keyword evidence="2" id="KW-1277">Toxin-antitoxin system</keyword>
<dbReference type="PANTHER" id="PTHR33653:SF1">
    <property type="entry name" value="RIBONUCLEASE VAPC2"/>
    <property type="match status" value="1"/>
</dbReference>
<dbReference type="OrthoDB" id="3837965at2"/>
<dbReference type="eggNOG" id="ENOG5030IUV">
    <property type="taxonomic scope" value="Bacteria"/>
</dbReference>
<evidence type="ECO:0000256" key="6">
    <source>
        <dbReference type="ARBA" id="ARBA00022842"/>
    </source>
</evidence>
<evidence type="ECO:0000256" key="1">
    <source>
        <dbReference type="ARBA" id="ARBA00001946"/>
    </source>
</evidence>
<dbReference type="KEGG" id="mgi:Mflv_2412"/>
<dbReference type="GO" id="GO:0016787">
    <property type="term" value="F:hydrolase activity"/>
    <property type="evidence" value="ECO:0007669"/>
    <property type="project" value="UniProtKB-KW"/>
</dbReference>
<dbReference type="GO" id="GO:0046872">
    <property type="term" value="F:metal ion binding"/>
    <property type="evidence" value="ECO:0007669"/>
    <property type="project" value="UniProtKB-KW"/>
</dbReference>
<evidence type="ECO:0000259" key="8">
    <source>
        <dbReference type="Pfam" id="PF01850"/>
    </source>
</evidence>
<proteinExistence type="inferred from homology"/>
<dbReference type="STRING" id="350054.Mflv_2412"/>
<keyword evidence="6" id="KW-0460">Magnesium</keyword>
<accession>A4T8A7</accession>
<evidence type="ECO:0000256" key="7">
    <source>
        <dbReference type="ARBA" id="ARBA00038093"/>
    </source>
</evidence>
<comment type="cofactor">
    <cofactor evidence="1">
        <name>Mg(2+)</name>
        <dbReference type="ChEBI" id="CHEBI:18420"/>
    </cofactor>
</comment>